<evidence type="ECO:0000313" key="2">
    <source>
        <dbReference type="Proteomes" id="UP000477782"/>
    </source>
</evidence>
<evidence type="ECO:0008006" key="3">
    <source>
        <dbReference type="Google" id="ProtNLM"/>
    </source>
</evidence>
<dbReference type="SUPFAM" id="SSF53756">
    <property type="entry name" value="UDP-Glycosyltransferase/glycogen phosphorylase"/>
    <property type="match status" value="1"/>
</dbReference>
<reference evidence="1 2" key="1">
    <citation type="submission" date="2020-02" db="EMBL/GenBank/DDBJ databases">
        <authorList>
            <person name="Chen W.-M."/>
        </authorList>
    </citation>
    <scope>NUCLEOTIDE SEQUENCE [LARGE SCALE GENOMIC DNA]</scope>
    <source>
        <strain evidence="1 2">KMS-5</strain>
    </source>
</reference>
<dbReference type="Pfam" id="PF05159">
    <property type="entry name" value="Capsule_synth"/>
    <property type="match status" value="1"/>
</dbReference>
<sequence>MIADVTLHVPEAIRARAWAMRQFYGTLAKALQGEGLAVEVVTLDPERTLARIEADHGFHIVHHARIRHPRVLNAGKAYIEPFFTLDPWGYRLFSSIAAETFRPGPDPDRDAAVFDDIRARMVGARKSHYEQPAEVIPAPDHCIAVFLQTEDNRDVGETCHLGPRHMIKALLERDDPRPVVVKPHPKEKNLETLDWLTRQARKEPRLQIFLGNIHDLLAKADVVVTINSAVGIEAMLHERPVVLCGDTDFHHICEVVTRRRDLDAALARAEARAAAGDWPFRAYIGWYYGRMCHDPRAPDFGRRVLDKLRAMEAAQAGFR</sequence>
<dbReference type="Proteomes" id="UP000477782">
    <property type="component" value="Unassembled WGS sequence"/>
</dbReference>
<evidence type="ECO:0000313" key="1">
    <source>
        <dbReference type="EMBL" id="NEY89427.1"/>
    </source>
</evidence>
<organism evidence="1 2">
    <name type="scientific">Tabrizicola oligotrophica</name>
    <dbReference type="NCBI Taxonomy" id="2710650"/>
    <lineage>
        <taxon>Bacteria</taxon>
        <taxon>Pseudomonadati</taxon>
        <taxon>Pseudomonadota</taxon>
        <taxon>Alphaproteobacteria</taxon>
        <taxon>Rhodobacterales</taxon>
        <taxon>Paracoccaceae</taxon>
        <taxon>Tabrizicola</taxon>
    </lineage>
</organism>
<comment type="caution">
    <text evidence="1">The sequence shown here is derived from an EMBL/GenBank/DDBJ whole genome shotgun (WGS) entry which is preliminary data.</text>
</comment>
<dbReference type="EMBL" id="JAAIVJ010000001">
    <property type="protein sequence ID" value="NEY89427.1"/>
    <property type="molecule type" value="Genomic_DNA"/>
</dbReference>
<protein>
    <recommendedName>
        <fullName evidence="3">Capsular biosynthesis protein</fullName>
    </recommendedName>
</protein>
<name>A0A6M0QPS3_9RHOB</name>
<dbReference type="GO" id="GO:0000271">
    <property type="term" value="P:polysaccharide biosynthetic process"/>
    <property type="evidence" value="ECO:0007669"/>
    <property type="project" value="InterPro"/>
</dbReference>
<dbReference type="InterPro" id="IPR043148">
    <property type="entry name" value="TagF_C"/>
</dbReference>
<dbReference type="GO" id="GO:0015774">
    <property type="term" value="P:polysaccharide transport"/>
    <property type="evidence" value="ECO:0007669"/>
    <property type="project" value="InterPro"/>
</dbReference>
<accession>A0A6M0QPS3</accession>
<gene>
    <name evidence="1" type="ORF">G4Z14_03885</name>
</gene>
<dbReference type="RefSeq" id="WP_164623425.1">
    <property type="nucleotide sequence ID" value="NZ_JAAIVJ010000001.1"/>
</dbReference>
<dbReference type="AlphaFoldDB" id="A0A6M0QPS3"/>
<proteinExistence type="predicted"/>
<keyword evidence="2" id="KW-1185">Reference proteome</keyword>
<dbReference type="InterPro" id="IPR007833">
    <property type="entry name" value="Capsule_polysaccharide_synth"/>
</dbReference>
<dbReference type="Gene3D" id="3.40.50.12580">
    <property type="match status" value="1"/>
</dbReference>